<dbReference type="UniPathway" id="UPA00917"/>
<sequence length="358" mass="41306">MYSPFGIDIEKSIEDCLDLQKKFMKGMENFLDTKDTDSDSDTTPKELVYQEDKMKLYHYKPLVKNPCKVPTLIVYALVNRQYMMDIQQDRSVIKNLLQLGLDVYIIDWGYPTQEDMYLTMDDYINEYINNAVDHIRESEKVDKLNVLGVCQGGTFSTIYSSIYPEKVKNLVTMVTPIDFDVTEGLLFKWGKHLNIDNMVDTYGVLPGALMNSGYLMLKPFQLMLDKYVNLFENIDQRELVQNFMKMEKWVFDSPGQAGETLRQFVKDLYQENKLVKGTLQVGDKKVNLKNINMPVLNIYAEYDHLVSPASSKALNDLISSKDKELCSFPVGHIGMYVSSKSQKQMSPKLAKWLIDRSN</sequence>
<evidence type="ECO:0000313" key="9">
    <source>
        <dbReference type="Proteomes" id="UP000294919"/>
    </source>
</evidence>
<reference evidence="8 9" key="1">
    <citation type="submission" date="2019-03" db="EMBL/GenBank/DDBJ databases">
        <title>Genomic Encyclopedia of Type Strains, Phase IV (KMG-IV): sequencing the most valuable type-strain genomes for metagenomic binning, comparative biology and taxonomic classification.</title>
        <authorList>
            <person name="Goeker M."/>
        </authorList>
    </citation>
    <scope>NUCLEOTIDE SEQUENCE [LARGE SCALE GENOMIC DNA]</scope>
    <source>
        <strain evidence="8 9">DSM 102940</strain>
    </source>
</reference>
<evidence type="ECO:0000256" key="1">
    <source>
        <dbReference type="ARBA" id="ARBA00004683"/>
    </source>
</evidence>
<feature type="domain" description="AB hydrolase-1" evidence="7">
    <location>
        <begin position="90"/>
        <end position="334"/>
    </location>
</feature>
<dbReference type="AlphaFoldDB" id="A0A4R2L5R5"/>
<dbReference type="NCBIfam" id="TIGR01836">
    <property type="entry name" value="PHA_synth_III_C"/>
    <property type="match status" value="1"/>
</dbReference>
<dbReference type="InterPro" id="IPR051321">
    <property type="entry name" value="PHA/PHB_synthase"/>
</dbReference>
<evidence type="ECO:0000256" key="3">
    <source>
        <dbReference type="ARBA" id="ARBA00022679"/>
    </source>
</evidence>
<dbReference type="Pfam" id="PF00561">
    <property type="entry name" value="Abhydrolase_1"/>
    <property type="match status" value="1"/>
</dbReference>
<dbReference type="OrthoDB" id="9767934at2"/>
<evidence type="ECO:0000256" key="2">
    <source>
        <dbReference type="ARBA" id="ARBA00019065"/>
    </source>
</evidence>
<evidence type="ECO:0000313" key="8">
    <source>
        <dbReference type="EMBL" id="TCO77978.1"/>
    </source>
</evidence>
<organism evidence="8 9">
    <name type="scientific">Marinisporobacter balticus</name>
    <dbReference type="NCBI Taxonomy" id="2018667"/>
    <lineage>
        <taxon>Bacteria</taxon>
        <taxon>Bacillati</taxon>
        <taxon>Bacillota</taxon>
        <taxon>Clostridia</taxon>
        <taxon>Peptostreptococcales</taxon>
        <taxon>Thermotaleaceae</taxon>
        <taxon>Marinisporobacter</taxon>
    </lineage>
</organism>
<dbReference type="EMBL" id="SLWV01000005">
    <property type="protein sequence ID" value="TCO77978.1"/>
    <property type="molecule type" value="Genomic_DNA"/>
</dbReference>
<accession>A0A4R2L5R5</accession>
<comment type="pathway">
    <text evidence="1">Biopolymer metabolism; poly-(R)-3-hydroxybutanoate biosynthesis.</text>
</comment>
<keyword evidence="3" id="KW-0808">Transferase</keyword>
<dbReference type="InterPro" id="IPR029058">
    <property type="entry name" value="AB_hydrolase_fold"/>
</dbReference>
<name>A0A4R2L5R5_9FIRM</name>
<gene>
    <name evidence="8" type="ORF">EV214_10577</name>
</gene>
<dbReference type="SUPFAM" id="SSF53474">
    <property type="entry name" value="alpha/beta-Hydrolases"/>
    <property type="match status" value="1"/>
</dbReference>
<dbReference type="PANTHER" id="PTHR36837">
    <property type="entry name" value="POLY(3-HYDROXYALKANOATE) POLYMERASE SUBUNIT PHAC"/>
    <property type="match status" value="1"/>
</dbReference>
<keyword evidence="9" id="KW-1185">Reference proteome</keyword>
<comment type="caution">
    <text evidence="8">The sequence shown here is derived from an EMBL/GenBank/DDBJ whole genome shotgun (WGS) entry which is preliminary data.</text>
</comment>
<dbReference type="InterPro" id="IPR000073">
    <property type="entry name" value="AB_hydrolase_1"/>
</dbReference>
<evidence type="ECO:0000256" key="6">
    <source>
        <dbReference type="ARBA" id="ARBA00033356"/>
    </source>
</evidence>
<evidence type="ECO:0000256" key="4">
    <source>
        <dbReference type="ARBA" id="ARBA00022752"/>
    </source>
</evidence>
<dbReference type="Proteomes" id="UP000294919">
    <property type="component" value="Unassembled WGS sequence"/>
</dbReference>
<dbReference type="GO" id="GO:0016746">
    <property type="term" value="F:acyltransferase activity"/>
    <property type="evidence" value="ECO:0007669"/>
    <property type="project" value="UniProtKB-KW"/>
</dbReference>
<dbReference type="Gene3D" id="3.40.50.1820">
    <property type="entry name" value="alpha/beta hydrolase"/>
    <property type="match status" value="1"/>
</dbReference>
<dbReference type="GO" id="GO:0042619">
    <property type="term" value="P:poly-hydroxybutyrate biosynthetic process"/>
    <property type="evidence" value="ECO:0007669"/>
    <property type="project" value="UniProtKB-KW"/>
</dbReference>
<dbReference type="InterPro" id="IPR010125">
    <property type="entry name" value="PHA_synth_III_C"/>
</dbReference>
<protein>
    <recommendedName>
        <fullName evidence="2">Poly(3-hydroxyalkanoate) polymerase subunit PhaC</fullName>
    </recommendedName>
    <alternativeName>
        <fullName evidence="6">PHB synthase subunit PhaC</fullName>
    </alternativeName>
</protein>
<dbReference type="RefSeq" id="WP_132243611.1">
    <property type="nucleotide sequence ID" value="NZ_SLWV01000005.1"/>
</dbReference>
<evidence type="ECO:0000259" key="7">
    <source>
        <dbReference type="Pfam" id="PF00561"/>
    </source>
</evidence>
<proteinExistence type="predicted"/>
<dbReference type="PANTHER" id="PTHR36837:SF2">
    <property type="entry name" value="POLY(3-HYDROXYALKANOATE) POLYMERASE SUBUNIT PHAC"/>
    <property type="match status" value="1"/>
</dbReference>
<keyword evidence="4" id="KW-0583">PHB biosynthesis</keyword>
<keyword evidence="5" id="KW-0012">Acyltransferase</keyword>
<evidence type="ECO:0000256" key="5">
    <source>
        <dbReference type="ARBA" id="ARBA00023315"/>
    </source>
</evidence>